<dbReference type="EMBL" id="JBHRTN010000029">
    <property type="protein sequence ID" value="MFC3127596.1"/>
    <property type="molecule type" value="Genomic_DNA"/>
</dbReference>
<evidence type="ECO:0000313" key="2">
    <source>
        <dbReference type="Proteomes" id="UP001595593"/>
    </source>
</evidence>
<dbReference type="Proteomes" id="UP001595593">
    <property type="component" value="Unassembled WGS sequence"/>
</dbReference>
<dbReference type="RefSeq" id="WP_379599713.1">
    <property type="nucleotide sequence ID" value="NZ_JBHRTN010000029.1"/>
</dbReference>
<organism evidence="1 2">
    <name type="scientific">Teichococcus globiformis</name>
    <dbReference type="NCBI Taxonomy" id="2307229"/>
    <lineage>
        <taxon>Bacteria</taxon>
        <taxon>Pseudomonadati</taxon>
        <taxon>Pseudomonadota</taxon>
        <taxon>Alphaproteobacteria</taxon>
        <taxon>Acetobacterales</taxon>
        <taxon>Roseomonadaceae</taxon>
        <taxon>Roseomonas</taxon>
    </lineage>
</organism>
<protein>
    <submittedName>
        <fullName evidence="1">Uncharacterized protein</fullName>
    </submittedName>
</protein>
<keyword evidence="2" id="KW-1185">Reference proteome</keyword>
<gene>
    <name evidence="1" type="ORF">ACFOD4_21235</name>
</gene>
<proteinExistence type="predicted"/>
<reference evidence="2" key="1">
    <citation type="journal article" date="2019" name="Int. J. Syst. Evol. Microbiol.">
        <title>The Global Catalogue of Microorganisms (GCM) 10K type strain sequencing project: providing services to taxonomists for standard genome sequencing and annotation.</title>
        <authorList>
            <consortium name="The Broad Institute Genomics Platform"/>
            <consortium name="The Broad Institute Genome Sequencing Center for Infectious Disease"/>
            <person name="Wu L."/>
            <person name="Ma J."/>
        </authorList>
    </citation>
    <scope>NUCLEOTIDE SEQUENCE [LARGE SCALE GENOMIC DNA]</scope>
    <source>
        <strain evidence="2">KCTC 52094</strain>
    </source>
</reference>
<name>A0ABV7G7U7_9PROT</name>
<evidence type="ECO:0000313" key="1">
    <source>
        <dbReference type="EMBL" id="MFC3127596.1"/>
    </source>
</evidence>
<sequence length="265" mass="29728">MHTAFDLKPEHFSIGIEGRLARWPELFPAWGRHDRFGIVVTEMLGALGANLLIQAAVLAYYESDPARRAMPARYPEIYLFHAGGRFGEYSAYDFWPARKEVFLSADPVRVLEALNDHGITRLAVPDGAPQKAEFPFKEPAAALERIDSAFAYHPSGLVAGADVELRARDPILARYVERTLTPEISLERARAMPTADDPVRVRDRARWIAHVEARRDEATLVQREAARRRFQAAAEDGLPRETLRRLEPEAALDLLVAHPCCLVAV</sequence>
<comment type="caution">
    <text evidence="1">The sequence shown here is derived from an EMBL/GenBank/DDBJ whole genome shotgun (WGS) entry which is preliminary data.</text>
</comment>
<accession>A0ABV7G7U7</accession>